<keyword evidence="9" id="KW-1185">Reference proteome</keyword>
<dbReference type="Pfam" id="PF00063">
    <property type="entry name" value="Myosin_head"/>
    <property type="match status" value="1"/>
</dbReference>
<comment type="caution">
    <text evidence="8">The sequence shown here is derived from an EMBL/GenBank/DDBJ whole genome shotgun (WGS) entry which is preliminary data.</text>
</comment>
<evidence type="ECO:0000256" key="5">
    <source>
        <dbReference type="PROSITE-ProRule" id="PRU00782"/>
    </source>
</evidence>
<feature type="compositionally biased region" description="Basic and acidic residues" evidence="6">
    <location>
        <begin position="549"/>
        <end position="559"/>
    </location>
</feature>
<evidence type="ECO:0000313" key="8">
    <source>
        <dbReference type="EMBL" id="KAJ8399768.1"/>
    </source>
</evidence>
<dbReference type="Gene3D" id="3.40.850.10">
    <property type="entry name" value="Kinesin motor domain"/>
    <property type="match status" value="1"/>
</dbReference>
<dbReference type="InterPro" id="IPR051567">
    <property type="entry name" value="Unconventional_Myosin_ATPase"/>
</dbReference>
<feature type="compositionally biased region" description="Basic and acidic residues" evidence="6">
    <location>
        <begin position="356"/>
        <end position="365"/>
    </location>
</feature>
<keyword evidence="4 5" id="KW-0505">Motor protein</keyword>
<name>A0AAD7SCE9_9TELE</name>
<dbReference type="PRINTS" id="PR00193">
    <property type="entry name" value="MYOSINHEAVY"/>
</dbReference>
<evidence type="ECO:0000256" key="3">
    <source>
        <dbReference type="ARBA" id="ARBA00023123"/>
    </source>
</evidence>
<evidence type="ECO:0000256" key="4">
    <source>
        <dbReference type="ARBA" id="ARBA00023175"/>
    </source>
</evidence>
<feature type="region of interest" description="Disordered" evidence="6">
    <location>
        <begin position="1"/>
        <end position="118"/>
    </location>
</feature>
<organism evidence="8 9">
    <name type="scientific">Aldrovandia affinis</name>
    <dbReference type="NCBI Taxonomy" id="143900"/>
    <lineage>
        <taxon>Eukaryota</taxon>
        <taxon>Metazoa</taxon>
        <taxon>Chordata</taxon>
        <taxon>Craniata</taxon>
        <taxon>Vertebrata</taxon>
        <taxon>Euteleostomi</taxon>
        <taxon>Actinopterygii</taxon>
        <taxon>Neopterygii</taxon>
        <taxon>Teleostei</taxon>
        <taxon>Notacanthiformes</taxon>
        <taxon>Halosauridae</taxon>
        <taxon>Aldrovandia</taxon>
    </lineage>
</organism>
<dbReference type="Proteomes" id="UP001221898">
    <property type="component" value="Unassembled WGS sequence"/>
</dbReference>
<reference evidence="8" key="1">
    <citation type="journal article" date="2023" name="Science">
        <title>Genome structures resolve the early diversification of teleost fishes.</title>
        <authorList>
            <person name="Parey E."/>
            <person name="Louis A."/>
            <person name="Montfort J."/>
            <person name="Bouchez O."/>
            <person name="Roques C."/>
            <person name="Iampietro C."/>
            <person name="Lluch J."/>
            <person name="Castinel A."/>
            <person name="Donnadieu C."/>
            <person name="Desvignes T."/>
            <person name="Floi Bucao C."/>
            <person name="Jouanno E."/>
            <person name="Wen M."/>
            <person name="Mejri S."/>
            <person name="Dirks R."/>
            <person name="Jansen H."/>
            <person name="Henkel C."/>
            <person name="Chen W.J."/>
            <person name="Zahm M."/>
            <person name="Cabau C."/>
            <person name="Klopp C."/>
            <person name="Thompson A.W."/>
            <person name="Robinson-Rechavi M."/>
            <person name="Braasch I."/>
            <person name="Lecointre G."/>
            <person name="Bobe J."/>
            <person name="Postlethwait J.H."/>
            <person name="Berthelot C."/>
            <person name="Roest Crollius H."/>
            <person name="Guiguen Y."/>
        </authorList>
    </citation>
    <scope>NUCLEOTIDE SEQUENCE</scope>
    <source>
        <strain evidence="8">NC1722</strain>
    </source>
</reference>
<dbReference type="PANTHER" id="PTHR22692:SF16">
    <property type="entry name" value="MYOSIN XVB"/>
    <property type="match status" value="1"/>
</dbReference>
<dbReference type="GO" id="GO:0016459">
    <property type="term" value="C:myosin complex"/>
    <property type="evidence" value="ECO:0007669"/>
    <property type="project" value="UniProtKB-KW"/>
</dbReference>
<evidence type="ECO:0000256" key="1">
    <source>
        <dbReference type="ARBA" id="ARBA00022741"/>
    </source>
</evidence>
<keyword evidence="5" id="KW-0009">Actin-binding</keyword>
<feature type="compositionally biased region" description="Polar residues" evidence="6">
    <location>
        <begin position="666"/>
        <end position="685"/>
    </location>
</feature>
<feature type="compositionally biased region" description="Acidic residues" evidence="6">
    <location>
        <begin position="163"/>
        <end position="198"/>
    </location>
</feature>
<dbReference type="GO" id="GO:0005524">
    <property type="term" value="F:ATP binding"/>
    <property type="evidence" value="ECO:0007669"/>
    <property type="project" value="UniProtKB-UniRule"/>
</dbReference>
<dbReference type="GO" id="GO:0003779">
    <property type="term" value="F:actin binding"/>
    <property type="evidence" value="ECO:0007669"/>
    <property type="project" value="UniProtKB-KW"/>
</dbReference>
<dbReference type="SMART" id="SM00242">
    <property type="entry name" value="MYSc"/>
    <property type="match status" value="1"/>
</dbReference>
<dbReference type="PANTHER" id="PTHR22692">
    <property type="entry name" value="MYOSIN VII, XV"/>
    <property type="match status" value="1"/>
</dbReference>
<sequence length="1048" mass="114275">MAPAKSTRKNEQKTKAQQKKSVDKSSSAKIPQDDAAVDCGKKKGKKEPIKPENAVASKSKLAVTNKGRKDELATRGKKGKEDEAGKVKRDQKSEVAPTKKQAVKKTGKESTLNGKTLPVKETSKVVAGKGVVNKAAKSKLVSKQVTISATKFGKKQGSKVVESEEEESETEEESSEQELGTEDPESSEGAEEETDGNEESVKTDAGPEEEPSDTENDVEKKEEEEDVGGPTANPVPKGEPEEEPSSSSGSSEEESESEEAHSDRAEENDAPSKSAASPKKAGPLKLTTRLLGQGGKVKSKIQLKKEPVPAEKLKPAPTATKAFQMKGLVLNKNVQDKGRSQMLQLAKAAKTTKNKPQADREEKKTASPSKSPLIKDSRIMLTMKLNKKEARGNQDAKEEPTKEEQSEGANKQKHCLSRPQNIGRVLGKVKMASIRSKARIKEEERAALELAEAESSRPTDRLIARRKGMNTLRRVSGWIQKKMPKSRNLRAKIIAVAQAISISRWLTAQALKRQSGTSSSKRSLFRRRMAMRITSATSLTKKAQLPASEAKEVTEKKATPPESHGSAEAQGDSSDDARSSPLTGDSQSEADEKANAADAKYAIVFPRMHKIGKAKGGSPASTSSTASAVTGPKRVPPKPGARLVLPVQPDLTILKSIKKSVGGKQPDNNDCPTGNSGNKEPQGTVASRKAALEGKDGLSALHAVKGKLGAPQLKLSNLTVPKPPSGTGLKLEQGSSGNDREKSGLAGMAVEDKVDEQVLVSSFYEEEADREVAQLMREGVLSPFREVHWAQGRPLRSDPHDWLRGETLLPHQTVEKLSKWSREADQSKTIPNYNGRGPWEAEDAAQNMLESRLNKTQVYMPGSSQAVEVDEVEDLSQLEEVCESSVLLNLKKRFHRDFIYTYIGNMLLSVNPFKTLSIYTEELSLQYYGKEQRRNPPHVYAIADSAFSQSQNSTQEQCIVISGQSGSGKTEATKLIVQYLSTMYQGKTEGLRQPMEVLPILDSFGNAKTILNNNSSRFGKYLHIHILVLLWGPHCHSTSLRNRELSFR</sequence>
<dbReference type="EMBL" id="JAINUG010000081">
    <property type="protein sequence ID" value="KAJ8399768.1"/>
    <property type="molecule type" value="Genomic_DNA"/>
</dbReference>
<feature type="compositionally biased region" description="Basic and acidic residues" evidence="6">
    <location>
        <begin position="303"/>
        <end position="314"/>
    </location>
</feature>
<dbReference type="InterPro" id="IPR001609">
    <property type="entry name" value="Myosin_head_motor_dom-like"/>
</dbReference>
<evidence type="ECO:0000259" key="7">
    <source>
        <dbReference type="PROSITE" id="PS51456"/>
    </source>
</evidence>
<feature type="compositionally biased region" description="Low complexity" evidence="6">
    <location>
        <begin position="616"/>
        <end position="632"/>
    </location>
</feature>
<feature type="compositionally biased region" description="Low complexity" evidence="6">
    <location>
        <begin position="271"/>
        <end position="283"/>
    </location>
</feature>
<accession>A0AAD7SCE9</accession>
<dbReference type="InterPro" id="IPR027417">
    <property type="entry name" value="P-loop_NTPase"/>
</dbReference>
<evidence type="ECO:0000256" key="2">
    <source>
        <dbReference type="ARBA" id="ARBA00022840"/>
    </source>
</evidence>
<gene>
    <name evidence="8" type="ORF">AAFF_G00408730</name>
</gene>
<evidence type="ECO:0000313" key="9">
    <source>
        <dbReference type="Proteomes" id="UP001221898"/>
    </source>
</evidence>
<dbReference type="AlphaFoldDB" id="A0AAD7SCE9"/>
<protein>
    <recommendedName>
        <fullName evidence="7">Myosin motor domain-containing protein</fullName>
    </recommendedName>
</protein>
<keyword evidence="2 5" id="KW-0067">ATP-binding</keyword>
<feature type="compositionally biased region" description="Basic and acidic residues" evidence="6">
    <location>
        <begin position="386"/>
        <end position="405"/>
    </location>
</feature>
<keyword evidence="3 5" id="KW-0518">Myosin</keyword>
<comment type="similarity">
    <text evidence="5">Belongs to the TRAFAC class myosin-kinesin ATPase superfamily. Myosin family.</text>
</comment>
<dbReference type="InterPro" id="IPR036961">
    <property type="entry name" value="Kinesin_motor_dom_sf"/>
</dbReference>
<dbReference type="SUPFAM" id="SSF52540">
    <property type="entry name" value="P-loop containing nucleoside triphosphate hydrolases"/>
    <property type="match status" value="1"/>
</dbReference>
<feature type="region of interest" description="Disordered" evidence="6">
    <location>
        <begin position="130"/>
        <end position="321"/>
    </location>
</feature>
<feature type="compositionally biased region" description="Acidic residues" evidence="6">
    <location>
        <begin position="206"/>
        <end position="227"/>
    </location>
</feature>
<feature type="compositionally biased region" description="Low complexity" evidence="6">
    <location>
        <begin position="130"/>
        <end position="139"/>
    </location>
</feature>
<feature type="region of interest" description="Disordered" evidence="6">
    <location>
        <begin position="535"/>
        <end position="594"/>
    </location>
</feature>
<feature type="compositionally biased region" description="Basic and acidic residues" evidence="6">
    <location>
        <begin position="258"/>
        <end position="267"/>
    </location>
</feature>
<feature type="region of interest" description="Disordered" evidence="6">
    <location>
        <begin position="715"/>
        <end position="743"/>
    </location>
</feature>
<dbReference type="GO" id="GO:0003774">
    <property type="term" value="F:cytoskeletal motor activity"/>
    <property type="evidence" value="ECO:0007669"/>
    <property type="project" value="UniProtKB-UniRule"/>
</dbReference>
<dbReference type="PROSITE" id="PS51456">
    <property type="entry name" value="MYOSIN_MOTOR"/>
    <property type="match status" value="1"/>
</dbReference>
<feature type="domain" description="Myosin motor" evidence="7">
    <location>
        <begin position="870"/>
        <end position="1048"/>
    </location>
</feature>
<feature type="region of interest" description="Disordered" evidence="6">
    <location>
        <begin position="612"/>
        <end position="689"/>
    </location>
</feature>
<evidence type="ECO:0000256" key="6">
    <source>
        <dbReference type="SAM" id="MobiDB-lite"/>
    </source>
</evidence>
<feature type="binding site" evidence="5">
    <location>
        <begin position="963"/>
        <end position="970"/>
    </location>
    <ligand>
        <name>ATP</name>
        <dbReference type="ChEBI" id="CHEBI:30616"/>
    </ligand>
</feature>
<feature type="region of interest" description="Disordered" evidence="6">
    <location>
        <begin position="334"/>
        <end position="420"/>
    </location>
</feature>
<proteinExistence type="inferred from homology"/>
<comment type="caution">
    <text evidence="5">Lacks conserved residue(s) required for the propagation of feature annotation.</text>
</comment>
<feature type="compositionally biased region" description="Basic and acidic residues" evidence="6">
    <location>
        <begin position="67"/>
        <end position="93"/>
    </location>
</feature>
<keyword evidence="1 5" id="KW-0547">Nucleotide-binding</keyword>